<protein>
    <submittedName>
        <fullName evidence="2">Uncharacterized protein</fullName>
    </submittedName>
</protein>
<accession>A0A4Y7PX91</accession>
<organism evidence="2 3">
    <name type="scientific">Rickenella mellea</name>
    <dbReference type="NCBI Taxonomy" id="50990"/>
    <lineage>
        <taxon>Eukaryota</taxon>
        <taxon>Fungi</taxon>
        <taxon>Dikarya</taxon>
        <taxon>Basidiomycota</taxon>
        <taxon>Agaricomycotina</taxon>
        <taxon>Agaricomycetes</taxon>
        <taxon>Hymenochaetales</taxon>
        <taxon>Rickenellaceae</taxon>
        <taxon>Rickenella</taxon>
    </lineage>
</organism>
<sequence length="113" mass="12229">MERSPSHQTSEGASQLVIEPSASLEPSSPDQPSINDLKSEITWLGIFVSELQGINCKLESTIKDMEIEREKQLELREQERGAAAAEARSVGATHAAALARLTNEVETGQVAQV</sequence>
<keyword evidence="3" id="KW-1185">Reference proteome</keyword>
<feature type="compositionally biased region" description="Polar residues" evidence="1">
    <location>
        <begin position="1"/>
        <end position="13"/>
    </location>
</feature>
<evidence type="ECO:0000313" key="3">
    <source>
        <dbReference type="Proteomes" id="UP000294933"/>
    </source>
</evidence>
<evidence type="ECO:0000313" key="2">
    <source>
        <dbReference type="EMBL" id="TDL19512.1"/>
    </source>
</evidence>
<reference evidence="2 3" key="1">
    <citation type="submission" date="2018-06" db="EMBL/GenBank/DDBJ databases">
        <title>A transcriptomic atlas of mushroom development highlights an independent origin of complex multicellularity.</title>
        <authorList>
            <consortium name="DOE Joint Genome Institute"/>
            <person name="Krizsan K."/>
            <person name="Almasi E."/>
            <person name="Merenyi Z."/>
            <person name="Sahu N."/>
            <person name="Viragh M."/>
            <person name="Koszo T."/>
            <person name="Mondo S."/>
            <person name="Kiss B."/>
            <person name="Balint B."/>
            <person name="Kues U."/>
            <person name="Barry K."/>
            <person name="Hegedus J.C."/>
            <person name="Henrissat B."/>
            <person name="Johnson J."/>
            <person name="Lipzen A."/>
            <person name="Ohm R."/>
            <person name="Nagy I."/>
            <person name="Pangilinan J."/>
            <person name="Yan J."/>
            <person name="Xiong Y."/>
            <person name="Grigoriev I.V."/>
            <person name="Hibbett D.S."/>
            <person name="Nagy L.G."/>
        </authorList>
    </citation>
    <scope>NUCLEOTIDE SEQUENCE [LARGE SCALE GENOMIC DNA]</scope>
    <source>
        <strain evidence="2 3">SZMC22713</strain>
    </source>
</reference>
<dbReference type="EMBL" id="ML170196">
    <property type="protein sequence ID" value="TDL19512.1"/>
    <property type="molecule type" value="Genomic_DNA"/>
</dbReference>
<proteinExistence type="predicted"/>
<dbReference type="AlphaFoldDB" id="A0A4Y7PX91"/>
<feature type="compositionally biased region" description="Polar residues" evidence="1">
    <location>
        <begin position="24"/>
        <end position="35"/>
    </location>
</feature>
<dbReference type="Proteomes" id="UP000294933">
    <property type="component" value="Unassembled WGS sequence"/>
</dbReference>
<gene>
    <name evidence="2" type="ORF">BD410DRAFT_792130</name>
</gene>
<evidence type="ECO:0000256" key="1">
    <source>
        <dbReference type="SAM" id="MobiDB-lite"/>
    </source>
</evidence>
<name>A0A4Y7PX91_9AGAM</name>
<feature type="region of interest" description="Disordered" evidence="1">
    <location>
        <begin position="1"/>
        <end position="35"/>
    </location>
</feature>
<dbReference type="VEuPathDB" id="FungiDB:BD410DRAFT_792130"/>